<dbReference type="EMBL" id="SZWE01000001">
    <property type="protein sequence ID" value="MRU13983.1"/>
    <property type="molecule type" value="Genomic_DNA"/>
</dbReference>
<dbReference type="RefSeq" id="WP_154148306.1">
    <property type="nucleotide sequence ID" value="NZ_SZWE01000001.1"/>
</dbReference>
<protein>
    <submittedName>
        <fullName evidence="1">Uncharacterized protein</fullName>
    </submittedName>
</protein>
<gene>
    <name evidence="1" type="ORF">FDP25_00910</name>
</gene>
<sequence length="72" mass="7285">MLAQLKTEEISTPQAVASLHDGQAVEAFTTSLLAGTEMGLGEGVEMMTTSLAPVGAVDAQSGDAVEAFTTSL</sequence>
<proteinExistence type="predicted"/>
<dbReference type="AntiFam" id="ANF00269">
    <property type="entry name" value="Translation of CRISPR region"/>
</dbReference>
<comment type="caution">
    <text evidence="1">The sequence shown here is derived from an EMBL/GenBank/DDBJ whole genome shotgun (WGS) entry which is preliminary data.</text>
</comment>
<organism evidence="1 2">
    <name type="scientific">Roseovarius bejariae</name>
    <dbReference type="NCBI Taxonomy" id="2576383"/>
    <lineage>
        <taxon>Bacteria</taxon>
        <taxon>Pseudomonadati</taxon>
        <taxon>Pseudomonadota</taxon>
        <taxon>Alphaproteobacteria</taxon>
        <taxon>Rhodobacterales</taxon>
        <taxon>Roseobacteraceae</taxon>
        <taxon>Roseovarius</taxon>
    </lineage>
</organism>
<accession>A0A844CWI1</accession>
<evidence type="ECO:0000313" key="1">
    <source>
        <dbReference type="EMBL" id="MRU13983.1"/>
    </source>
</evidence>
<evidence type="ECO:0000313" key="2">
    <source>
        <dbReference type="Proteomes" id="UP000564704"/>
    </source>
</evidence>
<dbReference type="AlphaFoldDB" id="A0A844CWI1"/>
<reference evidence="1 2" key="1">
    <citation type="submission" date="2019-05" db="EMBL/GenBank/DDBJ databases">
        <title>Roseovarius bejariae sp. nov., a moderately halophylic bacterium isolated from a saline soil in Rambla Salada (Murcia).</title>
        <authorList>
            <person name="Castro D.J."/>
            <person name="Gomez-Altuve A."/>
            <person name="Reina J.C."/>
            <person name="Rodriguez M."/>
            <person name="Sampedro I."/>
            <person name="Llamas I."/>
            <person name="Martinez-Checa F."/>
        </authorList>
    </citation>
    <scope>NUCLEOTIDE SEQUENCE [LARGE SCALE GENOMIC DNA]</scope>
    <source>
        <strain evidence="1 2">A21</strain>
    </source>
</reference>
<dbReference type="OrthoDB" id="7745016at2"/>
<keyword evidence="2" id="KW-1185">Reference proteome</keyword>
<dbReference type="Proteomes" id="UP000564704">
    <property type="component" value="Unassembled WGS sequence"/>
</dbReference>
<name>A0A844CWI1_9RHOB</name>